<dbReference type="OrthoDB" id="9904962at2759"/>
<sequence>MKRTKESTRQIVGISSRCPQCNLQWMIELLSSDFSELVSEVTYLPISNDNSDKWEKKIQGCSIGILYHSLNHGRINITDVEGSLYDKELLYMSQCLGKENVMVVLDDIEQPNKEETQRIQRTQPSINNCSSLLLLTANKDKETDFLSQINAISELLNRGKYLHSMGNQPSKIFAHSLGRTDRHSKQTQSFDDGATPQSARKSPNLNIPCSQKYSVGVFSRCAQSNYDWLVGLLTSGDFGNLVREVHAVEISNDYSEFFSAINNYTFAILYHSLNYGRLSITNVTDSLYDEHLETLSKCLGKEKVIVVLDDLEDSSSEEKRKILHEQPSIERYSQELLLISETEKKAGINNSHTMQGKLEKLKQTLETRPKSHPSSSFTHENFSSTEARPSWSDLATGASGINMIPGWYPPESTENPPCTKGEGTTPSPADTAQVSAPVSKGLGSDGPPINNQVLDMLDQILSDVKQIDKKISSQTRQLEECKEEISKLTRQNEELKKVFQEFEDSKKNHCELCSQHKKKKEESEPDLQPHSSNAVALINNSTP</sequence>
<proteinExistence type="predicted"/>
<feature type="region of interest" description="Disordered" evidence="2">
    <location>
        <begin position="402"/>
        <end position="451"/>
    </location>
</feature>
<dbReference type="AlphaFoldDB" id="A0A6I8SQ69"/>
<dbReference type="KEGG" id="xtr:100498591"/>
<dbReference type="GeneID" id="100498591"/>
<feature type="region of interest" description="Disordered" evidence="2">
    <location>
        <begin position="364"/>
        <end position="390"/>
    </location>
</feature>
<feature type="compositionally biased region" description="Polar residues" evidence="2">
    <location>
        <begin position="186"/>
        <end position="203"/>
    </location>
</feature>
<dbReference type="Bgee" id="ENSXETG00000039953">
    <property type="expression patterns" value="Expressed in liver and 1 other cell type or tissue"/>
</dbReference>
<evidence type="ECO:0000313" key="3">
    <source>
        <dbReference type="Ensembl" id="ENSXETP00000100447"/>
    </source>
</evidence>
<reference evidence="3" key="1">
    <citation type="journal article" date="2010" name="Science">
        <title>The genome of the Western clawed frog Xenopus tropicalis.</title>
        <authorList>
            <person name="Hellsten U."/>
            <person name="Harland R.M."/>
            <person name="Gilchrist M.J."/>
            <person name="Hendrix D."/>
            <person name="Jurka J."/>
            <person name="Kapitonov V."/>
            <person name="Ovcharenko I."/>
            <person name="Putnam N.H."/>
            <person name="Shu S."/>
            <person name="Taher L."/>
            <person name="Blitz I.L."/>
            <person name="Blumberg B."/>
            <person name="Dichmann D.S."/>
            <person name="Dubchak I."/>
            <person name="Amaya E."/>
            <person name="Detter J.C."/>
            <person name="Fletcher R."/>
            <person name="Gerhard D.S."/>
            <person name="Goodstein D."/>
            <person name="Graves T."/>
            <person name="Grigoriev I.V."/>
            <person name="Grimwood J."/>
            <person name="Kawashima T."/>
            <person name="Lindquist E."/>
            <person name="Lucas S.M."/>
            <person name="Mead P.E."/>
            <person name="Mitros T."/>
            <person name="Ogino H."/>
            <person name="Ohta Y."/>
            <person name="Poliakov A.V."/>
            <person name="Pollet N."/>
            <person name="Robert J."/>
            <person name="Salamov A."/>
            <person name="Sater A.K."/>
            <person name="Schmutz J."/>
            <person name="Terry A."/>
            <person name="Vize P.D."/>
            <person name="Warren W.C."/>
            <person name="Wells D."/>
            <person name="Wills A."/>
            <person name="Wilson R.K."/>
            <person name="Zimmerman L.B."/>
            <person name="Zorn A.M."/>
            <person name="Grainger R."/>
            <person name="Grammer T."/>
            <person name="Khokha M.K."/>
            <person name="Richardson P.M."/>
            <person name="Rokhsar D.S."/>
        </authorList>
    </citation>
    <scope>NUCLEOTIDE SEQUENCE [LARGE SCALE GENOMIC DNA]</scope>
    <source>
        <strain evidence="3">Nigerian</strain>
    </source>
</reference>
<dbReference type="Proteomes" id="UP000008143">
    <property type="component" value="Chromosome 9"/>
</dbReference>
<evidence type="ECO:0000313" key="4">
    <source>
        <dbReference type="Proteomes" id="UP000008143"/>
    </source>
</evidence>
<feature type="compositionally biased region" description="Polar residues" evidence="2">
    <location>
        <begin position="529"/>
        <end position="543"/>
    </location>
</feature>
<accession>A0A6I8SQ69</accession>
<keyword evidence="1" id="KW-0175">Coiled coil</keyword>
<dbReference type="Ensembl" id="ENSXETT00000101457">
    <property type="protein sequence ID" value="ENSXETP00000100447"/>
    <property type="gene ID" value="ENSXETG00000039953"/>
</dbReference>
<reference evidence="5" key="3">
    <citation type="submission" date="2025-04" db="UniProtKB">
        <authorList>
            <consortium name="RefSeq"/>
        </authorList>
    </citation>
    <scope>IDENTIFICATION</scope>
    <source>
        <strain evidence="5">Nigerian</strain>
        <tissue evidence="5">Liver and blood</tissue>
    </source>
</reference>
<feature type="coiled-coil region" evidence="1">
    <location>
        <begin position="464"/>
        <end position="508"/>
    </location>
</feature>
<gene>
    <name evidence="3 5 6" type="primary">LOC100498591</name>
</gene>
<dbReference type="RefSeq" id="XP_031749500.1">
    <property type="nucleotide sequence ID" value="XM_031893640.1"/>
</dbReference>
<feature type="compositionally biased region" description="Polar residues" evidence="2">
    <location>
        <begin position="372"/>
        <end position="387"/>
    </location>
</feature>
<reference evidence="3" key="2">
    <citation type="submission" date="2020-05" db="UniProtKB">
        <authorList>
            <consortium name="Ensembl"/>
        </authorList>
    </citation>
    <scope>IDENTIFICATION</scope>
</reference>
<evidence type="ECO:0000313" key="6">
    <source>
        <dbReference type="Xenbase" id="XB-GENE-29084335"/>
    </source>
</evidence>
<evidence type="ECO:0000256" key="1">
    <source>
        <dbReference type="SAM" id="Coils"/>
    </source>
</evidence>
<dbReference type="AGR" id="Xenbase:XB-GENE-29084335"/>
<name>A0A6I8SQ69_XENTR</name>
<keyword evidence="4" id="KW-1185">Reference proteome</keyword>
<evidence type="ECO:0000313" key="5">
    <source>
        <dbReference type="RefSeq" id="XP_031749500.1"/>
    </source>
</evidence>
<organism evidence="3">
    <name type="scientific">Xenopus tropicalis</name>
    <name type="common">Western clawed frog</name>
    <name type="synonym">Silurana tropicalis</name>
    <dbReference type="NCBI Taxonomy" id="8364"/>
    <lineage>
        <taxon>Eukaryota</taxon>
        <taxon>Metazoa</taxon>
        <taxon>Chordata</taxon>
        <taxon>Craniata</taxon>
        <taxon>Vertebrata</taxon>
        <taxon>Euteleostomi</taxon>
        <taxon>Amphibia</taxon>
        <taxon>Batrachia</taxon>
        <taxon>Anura</taxon>
        <taxon>Pipoidea</taxon>
        <taxon>Pipidae</taxon>
        <taxon>Xenopodinae</taxon>
        <taxon>Xenopus</taxon>
        <taxon>Silurana</taxon>
    </lineage>
</organism>
<feature type="region of interest" description="Disordered" evidence="2">
    <location>
        <begin position="184"/>
        <end position="203"/>
    </location>
</feature>
<feature type="region of interest" description="Disordered" evidence="2">
    <location>
        <begin position="515"/>
        <end position="543"/>
    </location>
</feature>
<dbReference type="GeneTree" id="ENSGT01000000220125"/>
<dbReference type="Xenbase" id="XB-GENE-29084335">
    <property type="gene designation" value="LOC100498591"/>
</dbReference>
<protein>
    <submittedName>
        <fullName evidence="3">Uncharacterized LOC100498591</fullName>
    </submittedName>
    <submittedName>
        <fullName evidence="5">Uncharacterized protein LOC100498591 isoform X1</fullName>
    </submittedName>
</protein>
<feature type="compositionally biased region" description="Polar residues" evidence="2">
    <location>
        <begin position="412"/>
        <end position="436"/>
    </location>
</feature>
<evidence type="ECO:0000256" key="2">
    <source>
        <dbReference type="SAM" id="MobiDB-lite"/>
    </source>
</evidence>